<comment type="subcellular location">
    <subcellularLocation>
        <location evidence="1">Cell membrane</location>
        <topology evidence="1">Multi-pass membrane protein</topology>
    </subcellularLocation>
</comment>
<evidence type="ECO:0000256" key="2">
    <source>
        <dbReference type="ARBA" id="ARBA00022475"/>
    </source>
</evidence>
<keyword evidence="3 6" id="KW-0812">Transmembrane</keyword>
<proteinExistence type="predicted"/>
<feature type="non-terminal residue" evidence="8">
    <location>
        <position position="387"/>
    </location>
</feature>
<dbReference type="InterPro" id="IPR025988">
    <property type="entry name" value="YWFCY_dom"/>
</dbReference>
<name>A0A7K0I576_PARDI</name>
<keyword evidence="2" id="KW-1003">Cell membrane</keyword>
<feature type="transmembrane region" description="Helical" evidence="6">
    <location>
        <begin position="313"/>
        <end position="332"/>
    </location>
</feature>
<dbReference type="EMBL" id="WKNE01000034">
    <property type="protein sequence ID" value="MRZ57243.1"/>
    <property type="molecule type" value="Genomic_DNA"/>
</dbReference>
<dbReference type="AlphaFoldDB" id="A0A7K0I576"/>
<dbReference type="Proteomes" id="UP000432516">
    <property type="component" value="Unassembled WGS sequence"/>
</dbReference>
<evidence type="ECO:0000259" key="7">
    <source>
        <dbReference type="Pfam" id="PF14293"/>
    </source>
</evidence>
<evidence type="ECO:0000256" key="4">
    <source>
        <dbReference type="ARBA" id="ARBA00022989"/>
    </source>
</evidence>
<dbReference type="Pfam" id="PF14293">
    <property type="entry name" value="YWFCY"/>
    <property type="match status" value="1"/>
</dbReference>
<dbReference type="PANTHER" id="PTHR37937:SF1">
    <property type="entry name" value="CONJUGATIVE TRANSFER: DNA TRANSPORT"/>
    <property type="match status" value="1"/>
</dbReference>
<evidence type="ECO:0000256" key="5">
    <source>
        <dbReference type="ARBA" id="ARBA00023136"/>
    </source>
</evidence>
<evidence type="ECO:0000256" key="6">
    <source>
        <dbReference type="SAM" id="Phobius"/>
    </source>
</evidence>
<dbReference type="Gene3D" id="3.40.50.300">
    <property type="entry name" value="P-loop containing nucleotide triphosphate hydrolases"/>
    <property type="match status" value="1"/>
</dbReference>
<dbReference type="SUPFAM" id="SSF52540">
    <property type="entry name" value="P-loop containing nucleoside triphosphate hydrolases"/>
    <property type="match status" value="1"/>
</dbReference>
<evidence type="ECO:0000256" key="3">
    <source>
        <dbReference type="ARBA" id="ARBA00022692"/>
    </source>
</evidence>
<dbReference type="RefSeq" id="WP_173011863.1">
    <property type="nucleotide sequence ID" value="NZ_WKNE01000034.1"/>
</dbReference>
<feature type="transmembrane region" description="Helical" evidence="6">
    <location>
        <begin position="16"/>
        <end position="37"/>
    </location>
</feature>
<evidence type="ECO:0000313" key="8">
    <source>
        <dbReference type="EMBL" id="MRZ57243.1"/>
    </source>
</evidence>
<evidence type="ECO:0000313" key="9">
    <source>
        <dbReference type="Proteomes" id="UP000432516"/>
    </source>
</evidence>
<organism evidence="8 9">
    <name type="scientific">Parabacteroides distasonis</name>
    <dbReference type="NCBI Taxonomy" id="823"/>
    <lineage>
        <taxon>Bacteria</taxon>
        <taxon>Pseudomonadati</taxon>
        <taxon>Bacteroidota</taxon>
        <taxon>Bacteroidia</taxon>
        <taxon>Bacteroidales</taxon>
        <taxon>Tannerellaceae</taxon>
        <taxon>Parabacteroides</taxon>
    </lineage>
</organism>
<dbReference type="InterPro" id="IPR051539">
    <property type="entry name" value="T4SS-coupling_protein"/>
</dbReference>
<feature type="transmembrane region" description="Helical" evidence="6">
    <location>
        <begin position="57"/>
        <end position="80"/>
    </location>
</feature>
<dbReference type="GO" id="GO:0005886">
    <property type="term" value="C:plasma membrane"/>
    <property type="evidence" value="ECO:0007669"/>
    <property type="project" value="UniProtKB-SubCell"/>
</dbReference>
<reference evidence="8 9" key="1">
    <citation type="journal article" date="2019" name="Nat. Med.">
        <title>A library of human gut bacterial isolates paired with longitudinal multiomics data enables mechanistic microbiome research.</title>
        <authorList>
            <person name="Poyet M."/>
            <person name="Groussin M."/>
            <person name="Gibbons S.M."/>
            <person name="Avila-Pacheco J."/>
            <person name="Jiang X."/>
            <person name="Kearney S.M."/>
            <person name="Perrotta A.R."/>
            <person name="Berdy B."/>
            <person name="Zhao S."/>
            <person name="Lieberman T.D."/>
            <person name="Swanson P.K."/>
            <person name="Smith M."/>
            <person name="Roesemann S."/>
            <person name="Alexander J.E."/>
            <person name="Rich S.A."/>
            <person name="Livny J."/>
            <person name="Vlamakis H."/>
            <person name="Clish C."/>
            <person name="Bullock K."/>
            <person name="Deik A."/>
            <person name="Scott J."/>
            <person name="Pierce K.A."/>
            <person name="Xavier R.J."/>
            <person name="Alm E.J."/>
        </authorList>
    </citation>
    <scope>NUCLEOTIDE SEQUENCE [LARGE SCALE GENOMIC DNA]</scope>
    <source>
        <strain evidence="8 9">BIOML-A2</strain>
    </source>
</reference>
<dbReference type="InterPro" id="IPR027417">
    <property type="entry name" value="P-loop_NTPase"/>
</dbReference>
<dbReference type="PANTHER" id="PTHR37937">
    <property type="entry name" value="CONJUGATIVE TRANSFER: DNA TRANSPORT"/>
    <property type="match status" value="1"/>
</dbReference>
<accession>A0A7K0I576</accession>
<feature type="transmembrane region" description="Helical" evidence="6">
    <location>
        <begin position="92"/>
        <end position="112"/>
    </location>
</feature>
<protein>
    <submittedName>
        <fullName evidence="8">Conjugal transfer protein TraG</fullName>
    </submittedName>
</protein>
<comment type="caution">
    <text evidence="8">The sequence shown here is derived from an EMBL/GenBank/DDBJ whole genome shotgun (WGS) entry which is preliminary data.</text>
</comment>
<feature type="transmembrane region" description="Helical" evidence="6">
    <location>
        <begin position="124"/>
        <end position="144"/>
    </location>
</feature>
<keyword evidence="5 6" id="KW-0472">Membrane</keyword>
<keyword evidence="4 6" id="KW-1133">Transmembrane helix</keyword>
<gene>
    <name evidence="8" type="ORF">GKD68_21365</name>
</gene>
<sequence>MQQEDDLRGLARVMDFMRAISILFVGINVYWFCYSTLKEWGMTFEVIDKILWNFQRTTGLFSSVLWTKLFSVVFLALSCIGTKGVKEEKITWTKIHCSLAVGVTLFFLNWWLLELPLPHTVDAVFYIVTLSAGYICMLMAGTWMSRLLKNNLMDDVFNTENESFQQETRLIENEYSVNLPTRFYYKKKWNNGWINVVNPFRASLVLGTPGSGKSYAVVNNYIKQQIEKGFALYCYDYKFPDLSEIAYNHLLNHLDGYKVKPKFYVINFDDPRKSHRCNPINASFMSDIADAYEASYTIMLNLNRSWISKQGDFFVESPIILLAAIIWYLRIYQDGKYCTFPHAIELLNKKYADVFTILRSYPELENYLSPFVDAWESSAVEQLQGQI</sequence>
<feature type="domain" description="YWFCY" evidence="7">
    <location>
        <begin position="5"/>
        <end position="149"/>
    </location>
</feature>
<evidence type="ECO:0000256" key="1">
    <source>
        <dbReference type="ARBA" id="ARBA00004651"/>
    </source>
</evidence>